<feature type="domain" description="Outer membrane protein beta-barrel" evidence="1">
    <location>
        <begin position="467"/>
        <end position="779"/>
    </location>
</feature>
<dbReference type="Proteomes" id="UP000249645">
    <property type="component" value="Unassembled WGS sequence"/>
</dbReference>
<gene>
    <name evidence="2" type="ORF">DI598_09770</name>
</gene>
<dbReference type="SUPFAM" id="SSF49464">
    <property type="entry name" value="Carboxypeptidase regulatory domain-like"/>
    <property type="match status" value="1"/>
</dbReference>
<organism evidence="2 3">
    <name type="scientific">Pseudopedobacter saltans</name>
    <dbReference type="NCBI Taxonomy" id="151895"/>
    <lineage>
        <taxon>Bacteria</taxon>
        <taxon>Pseudomonadati</taxon>
        <taxon>Bacteroidota</taxon>
        <taxon>Sphingobacteriia</taxon>
        <taxon>Sphingobacteriales</taxon>
        <taxon>Sphingobacteriaceae</taxon>
        <taxon>Pseudopedobacter</taxon>
    </lineage>
</organism>
<comment type="caution">
    <text evidence="2">The sequence shown here is derived from an EMBL/GenBank/DDBJ whole genome shotgun (WGS) entry which is preliminary data.</text>
</comment>
<dbReference type="AlphaFoldDB" id="A0A2W5H3S9"/>
<dbReference type="InterPro" id="IPR037066">
    <property type="entry name" value="Plug_dom_sf"/>
</dbReference>
<dbReference type="InterPro" id="IPR041700">
    <property type="entry name" value="OMP_b-brl_3"/>
</dbReference>
<evidence type="ECO:0000259" key="1">
    <source>
        <dbReference type="Pfam" id="PF14905"/>
    </source>
</evidence>
<dbReference type="SUPFAM" id="SSF56935">
    <property type="entry name" value="Porins"/>
    <property type="match status" value="1"/>
</dbReference>
<dbReference type="Pfam" id="PF14905">
    <property type="entry name" value="OMP_b-brl_3"/>
    <property type="match status" value="1"/>
</dbReference>
<evidence type="ECO:0000313" key="2">
    <source>
        <dbReference type="EMBL" id="PZP48629.1"/>
    </source>
</evidence>
<reference evidence="2 3" key="1">
    <citation type="submission" date="2017-11" db="EMBL/GenBank/DDBJ databases">
        <title>Infants hospitalized years apart are colonized by the same room-sourced microbial strains.</title>
        <authorList>
            <person name="Brooks B."/>
            <person name="Olm M.R."/>
            <person name="Firek B.A."/>
            <person name="Baker R."/>
            <person name="Thomas B.C."/>
            <person name="Morowitz M.J."/>
            <person name="Banfield J.F."/>
        </authorList>
    </citation>
    <scope>NUCLEOTIDE SEQUENCE [LARGE SCALE GENOMIC DNA]</scope>
    <source>
        <strain evidence="2">S2_009_000_R2_76</strain>
    </source>
</reference>
<proteinExistence type="predicted"/>
<dbReference type="Gene3D" id="2.170.130.10">
    <property type="entry name" value="TonB-dependent receptor, plug domain"/>
    <property type="match status" value="1"/>
</dbReference>
<accession>A0A2W5H3S9</accession>
<name>A0A2W5H3S9_9SPHI</name>
<evidence type="ECO:0000313" key="3">
    <source>
        <dbReference type="Proteomes" id="UP000249645"/>
    </source>
</evidence>
<dbReference type="InterPro" id="IPR008969">
    <property type="entry name" value="CarboxyPept-like_regulatory"/>
</dbReference>
<sequence>MKKFLLLFLGIVCATVIYAQTGILQGKVLSVDKKPIGLATVTVFIAADTTLVTYRMSNDNGDFKIPNLPLNKELRLLATFSGYEAFRQNFILTDTSSTFQIDSIFLKSTTKDLDEVIVISERPPVSLKNDTIEFNANAFKTLPNALVEDLLRKLPGVRVDADGNITVNGKPVNKILVDGKSFFGDDPKMATRNLPANAIDKVQVVDDKEQALLNGDNNTSNVGKVVNITLKKGFKKGVFGKLYAGGGTKERYEMGGIANAFRDTLQISVLGYSNSLNRPGFSYGELMNAGGLQRSNSNRNNNSTWMSSGTNGSSININGVSFGGAPGVGLSTSNGAGFNLNHTPNQKSSFYLQYYFGEVRTTKRTSTLKELYNKDTVVSTSSLLNGITKNFGHNVGFGFKLKPDTVTTVNFAASYTVGLQRDVVRTDMLSTNNILGDLSKGVINQSNHLDNYNYNHGFSWTKISRKNKRRILTLANQFNTGNGVNDYLTNSDLNYYYPNAYDSIQNQLRSIRLPQTNISTGFSFRDPLSTLFTLKLAGRHRYEYVSNHTNTNGKNTLNSDDFNFFYPELSGAFKRTKNDFVFSQGLQYQIKKLSITPSIGELLMFSDINLLSAGSSFHQNIRKIIPALDVSYGNFNISYDKNYNAPSYTYLLSIPDNSNPYYIVNGNSDLLPNSVDRFSTYYNYNDQKSNFNLWMSSSYNLINNDVIQSVNVDNQGVQTTTPVNANGTRSFYMNFNLNKDLKLSEKNKLTLSFGGYYSINRNKMLYNSDTSWQTTGNINHWMGVHLNLNDVFEWDNSFSPGFNFTRYSSEQFSKLNVNYRYLTSGIVVRYPKHVILETNMNYTYNSGISNGQKSFYRWDAAINYTFLKDDKGVLKLSAYDMLNQNSRYASAYASQNTFTVSRGLMLPRYLLLTFTYNIRQVGGKKQKVGGQSLFSM</sequence>
<protein>
    <recommendedName>
        <fullName evidence="1">Outer membrane protein beta-barrel domain-containing protein</fullName>
    </recommendedName>
</protein>
<dbReference type="EMBL" id="QFOI01000156">
    <property type="protein sequence ID" value="PZP48629.1"/>
    <property type="molecule type" value="Genomic_DNA"/>
</dbReference>